<evidence type="ECO:0000259" key="2">
    <source>
        <dbReference type="SMART" id="SM00973"/>
    </source>
</evidence>
<dbReference type="GO" id="GO:0051321">
    <property type="term" value="P:meiotic cell cycle"/>
    <property type="evidence" value="ECO:0007669"/>
    <property type="project" value="UniProtKB-KW"/>
</dbReference>
<dbReference type="SUPFAM" id="SSF158702">
    <property type="entry name" value="Sec63 N-terminal domain-like"/>
    <property type="match status" value="1"/>
</dbReference>
<feature type="non-terminal residue" evidence="3">
    <location>
        <position position="1"/>
    </location>
</feature>
<dbReference type="InterPro" id="IPR052247">
    <property type="entry name" value="Meiotic_Crossover_Helicase"/>
</dbReference>
<dbReference type="GO" id="GO:0016787">
    <property type="term" value="F:hydrolase activity"/>
    <property type="evidence" value="ECO:0007669"/>
    <property type="project" value="UniProtKB-KW"/>
</dbReference>
<dbReference type="GO" id="GO:0043138">
    <property type="term" value="F:3'-5' DNA helicase activity"/>
    <property type="evidence" value="ECO:0007669"/>
    <property type="project" value="UniProtKB-EC"/>
</dbReference>
<gene>
    <name evidence="3" type="ORF">g.50677</name>
</gene>
<dbReference type="Pfam" id="PF02889">
    <property type="entry name" value="Sec63"/>
    <property type="match status" value="1"/>
</dbReference>
<evidence type="ECO:0000256" key="1">
    <source>
        <dbReference type="SAM" id="MobiDB-lite"/>
    </source>
</evidence>
<feature type="region of interest" description="Disordered" evidence="1">
    <location>
        <begin position="521"/>
        <end position="565"/>
    </location>
</feature>
<dbReference type="PANTHER" id="PTHR47835:SF3">
    <property type="entry name" value="HELICASE FOR MEIOSIS 1"/>
    <property type="match status" value="1"/>
</dbReference>
<sequence length="565" mass="63893">LQDMCMRELKALVRFGLVTMTNGYDIQATEHGALMARYYIGFETMKIFTQVKGSENVKELLEMLCRCHEYCDVHLRVNEKMTLNNLNHSKTSSSIRYPIEGRIKTKEMKVNCLIQAMLSCLSINDSSLSQEAIRFVNIGERLMKGMSLYLWKLSHAKALISSLVLAKCMACRLWEDSQYVVKQLSGIGPTLASLLVSAGKTSFQTITDANPRDLERILNRHPPLGNQLQEAVWRIPRFNLKLTLAGEQIEVVVNVLNPGDNPQHCVSLIVADNRNKILLRQRFQDASWTIKKEYIVKIPLKMCSEASVIEAYLISDSWVGIDEKASLKLSKPAISNISEYNAKMSTSKVSSISKKYPNSSSTKNVKVKQPEKLSINLNQFAYQPHKKFSFESRRIDEQLDSCIASTQEFQGESMPETFPTTAEDEEEAFLSPGFDDDLEVVSVEHLMPVNHPSILSQRSHENMSSTNILNSSVKGTYLRRNEEVEESSNTWKSRLSQQNHPAPLSQRLKTNHSLVSQCNPLSQNTSWSTNFGSDQSYTTDDGPFSQVNVPFTYHPPSNDNNQQTQ</sequence>
<dbReference type="SMART" id="SM00973">
    <property type="entry name" value="Sec63"/>
    <property type="match status" value="1"/>
</dbReference>
<reference evidence="3" key="1">
    <citation type="submission" date="2015-11" db="EMBL/GenBank/DDBJ databases">
        <title>De novo transcriptome assembly of four potential Pierce s Disease insect vectors from Arizona vineyards.</title>
        <authorList>
            <person name="Tassone E.E."/>
        </authorList>
    </citation>
    <scope>NUCLEOTIDE SEQUENCE</scope>
</reference>
<evidence type="ECO:0000313" key="3">
    <source>
        <dbReference type="EMBL" id="JAT36747.1"/>
    </source>
</evidence>
<feature type="domain" description="SEC63" evidence="2">
    <location>
        <begin position="28"/>
        <end position="329"/>
    </location>
</feature>
<organism evidence="3">
    <name type="scientific">Graphocephala atropunctata</name>
    <dbReference type="NCBI Taxonomy" id="36148"/>
    <lineage>
        <taxon>Eukaryota</taxon>
        <taxon>Metazoa</taxon>
        <taxon>Ecdysozoa</taxon>
        <taxon>Arthropoda</taxon>
        <taxon>Hexapoda</taxon>
        <taxon>Insecta</taxon>
        <taxon>Pterygota</taxon>
        <taxon>Neoptera</taxon>
        <taxon>Paraneoptera</taxon>
        <taxon>Hemiptera</taxon>
        <taxon>Auchenorrhyncha</taxon>
        <taxon>Membracoidea</taxon>
        <taxon>Cicadellidae</taxon>
        <taxon>Cicadellinae</taxon>
        <taxon>Cicadellini</taxon>
        <taxon>Graphocephala</taxon>
    </lineage>
</organism>
<proteinExistence type="predicted"/>
<dbReference type="InterPro" id="IPR004179">
    <property type="entry name" value="Sec63-dom"/>
</dbReference>
<protein>
    <recommendedName>
        <fullName evidence="2">SEC63 domain-containing protein</fullName>
    </recommendedName>
</protein>
<dbReference type="EMBL" id="GEBQ01003230">
    <property type="protein sequence ID" value="JAT36747.1"/>
    <property type="molecule type" value="Transcribed_RNA"/>
</dbReference>
<dbReference type="Gene3D" id="1.10.3380.10">
    <property type="entry name" value="Sec63 N-terminal domain-like domain"/>
    <property type="match status" value="1"/>
</dbReference>
<name>A0A1B6ML87_9HEMI</name>
<dbReference type="PANTHER" id="PTHR47835">
    <property type="entry name" value="HFM1, ATP DEPENDENT DNA HELICASE HOMOLOG"/>
    <property type="match status" value="1"/>
</dbReference>
<dbReference type="AlphaFoldDB" id="A0A1B6ML87"/>
<feature type="non-terminal residue" evidence="3">
    <location>
        <position position="565"/>
    </location>
</feature>
<accession>A0A1B6ML87</accession>